<sequence>MGALVIVLILLLMGTVFIVRFKRRGAVPASFMLLAAASGATASSFHNMNNAVFGILFALMMLNTVFAGIYAMKQQKNNQSS</sequence>
<dbReference type="Proteomes" id="UP000198935">
    <property type="component" value="Unassembled WGS sequence"/>
</dbReference>
<feature type="transmembrane region" description="Helical" evidence="1">
    <location>
        <begin position="51"/>
        <end position="72"/>
    </location>
</feature>
<name>A0A1H3RH00_9BACI</name>
<evidence type="ECO:0000313" key="3">
    <source>
        <dbReference type="Proteomes" id="UP000198935"/>
    </source>
</evidence>
<gene>
    <name evidence="2" type="ORF">SAMN05421736_10874</name>
</gene>
<dbReference type="EMBL" id="FNPI01000008">
    <property type="protein sequence ID" value="SDZ24209.1"/>
    <property type="molecule type" value="Genomic_DNA"/>
</dbReference>
<accession>A0A1H3RH00</accession>
<organism evidence="2 3">
    <name type="scientific">Evansella caseinilytica</name>
    <dbReference type="NCBI Taxonomy" id="1503961"/>
    <lineage>
        <taxon>Bacteria</taxon>
        <taxon>Bacillati</taxon>
        <taxon>Bacillota</taxon>
        <taxon>Bacilli</taxon>
        <taxon>Bacillales</taxon>
        <taxon>Bacillaceae</taxon>
        <taxon>Evansella</taxon>
    </lineage>
</organism>
<keyword evidence="1" id="KW-0472">Membrane</keyword>
<reference evidence="3" key="1">
    <citation type="submission" date="2016-10" db="EMBL/GenBank/DDBJ databases">
        <authorList>
            <person name="Varghese N."/>
            <person name="Submissions S."/>
        </authorList>
    </citation>
    <scope>NUCLEOTIDE SEQUENCE [LARGE SCALE GENOMIC DNA]</scope>
    <source>
        <strain evidence="3">SP</strain>
    </source>
</reference>
<dbReference type="AlphaFoldDB" id="A0A1H3RH00"/>
<protein>
    <submittedName>
        <fullName evidence="2">Uncharacterized protein</fullName>
    </submittedName>
</protein>
<evidence type="ECO:0000256" key="1">
    <source>
        <dbReference type="SAM" id="Phobius"/>
    </source>
</evidence>
<evidence type="ECO:0000313" key="2">
    <source>
        <dbReference type="EMBL" id="SDZ24209.1"/>
    </source>
</evidence>
<proteinExistence type="predicted"/>
<keyword evidence="3" id="KW-1185">Reference proteome</keyword>
<keyword evidence="1" id="KW-0812">Transmembrane</keyword>
<keyword evidence="1" id="KW-1133">Transmembrane helix</keyword>